<name>A0A829HK62_9GAMM</name>
<dbReference type="NCBIfam" id="NF045606">
    <property type="entry name" value="lipo_J517_1871"/>
    <property type="match status" value="1"/>
</dbReference>
<organism evidence="2 3">
    <name type="scientific">Acinetobacter gyllenbergii CIP 110306 = MTCC 11365</name>
    <dbReference type="NCBI Taxonomy" id="1217657"/>
    <lineage>
        <taxon>Bacteria</taxon>
        <taxon>Pseudomonadati</taxon>
        <taxon>Pseudomonadota</taxon>
        <taxon>Gammaproteobacteria</taxon>
        <taxon>Moraxellales</taxon>
        <taxon>Moraxellaceae</taxon>
        <taxon>Acinetobacter</taxon>
    </lineage>
</organism>
<dbReference type="AlphaFoldDB" id="A0A829HK62"/>
<evidence type="ECO:0000256" key="1">
    <source>
        <dbReference type="SAM" id="SignalP"/>
    </source>
</evidence>
<dbReference type="EMBL" id="ATGG01000009">
    <property type="protein sequence ID" value="EPF90614.1"/>
    <property type="molecule type" value="Genomic_DNA"/>
</dbReference>
<feature type="chain" id="PRO_5032295476" description="Lipoprotein" evidence="1">
    <location>
        <begin position="31"/>
        <end position="136"/>
    </location>
</feature>
<dbReference type="Proteomes" id="UP000014523">
    <property type="component" value="Unassembled WGS sequence"/>
</dbReference>
<sequence length="136" mass="14599">MVVKKILFPVIFAFALVGCTSITTMSPAQFNQLTTTPIPFAGSWTGEAGAASVALSLNRQGSGLLCMDDRKEVMSYRVKLVDNTLYSDKGVKFKVKALNNSKANIHMSLLGLGVNLDLNKDDSLKNATVGCKQALN</sequence>
<dbReference type="PROSITE" id="PS51257">
    <property type="entry name" value="PROKAR_LIPOPROTEIN"/>
    <property type="match status" value="1"/>
</dbReference>
<proteinExistence type="predicted"/>
<evidence type="ECO:0000313" key="3">
    <source>
        <dbReference type="Proteomes" id="UP000014523"/>
    </source>
</evidence>
<accession>A0A829HK62</accession>
<dbReference type="InterPro" id="IPR054659">
    <property type="entry name" value="J517_1871_lipoprot"/>
</dbReference>
<keyword evidence="3" id="KW-1185">Reference proteome</keyword>
<keyword evidence="1" id="KW-0732">Signal</keyword>
<comment type="caution">
    <text evidence="2">The sequence shown here is derived from an EMBL/GenBank/DDBJ whole genome shotgun (WGS) entry which is preliminary data.</text>
</comment>
<dbReference type="RefSeq" id="WP_016660205.1">
    <property type="nucleotide sequence ID" value="NZ_ASQH01000008.1"/>
</dbReference>
<dbReference type="GeneID" id="99060915"/>
<protein>
    <recommendedName>
        <fullName evidence="4">Lipoprotein</fullName>
    </recommendedName>
</protein>
<evidence type="ECO:0000313" key="2">
    <source>
        <dbReference type="EMBL" id="EPF90614.1"/>
    </source>
</evidence>
<gene>
    <name evidence="2" type="ORF">F957_00969</name>
</gene>
<evidence type="ECO:0008006" key="4">
    <source>
        <dbReference type="Google" id="ProtNLM"/>
    </source>
</evidence>
<feature type="signal peptide" evidence="1">
    <location>
        <begin position="1"/>
        <end position="30"/>
    </location>
</feature>
<reference evidence="2 3" key="1">
    <citation type="submission" date="2013-06" db="EMBL/GenBank/DDBJ databases">
        <title>The Genome Sequence of Acinetobacter gyllenbergii CIP 110306.</title>
        <authorList>
            <consortium name="The Broad Institute Genome Sequencing Platform"/>
            <consortium name="The Broad Institute Genome Sequencing Center for Infectious Disease"/>
            <person name="Cerqueira G."/>
            <person name="Feldgarden M."/>
            <person name="Courvalin P."/>
            <person name="Perichon B."/>
            <person name="Grillot-Courvalin C."/>
            <person name="Clermont D."/>
            <person name="Rocha E."/>
            <person name="Yoon E.-J."/>
            <person name="Nemec A."/>
            <person name="Young S.K."/>
            <person name="Zeng Q."/>
            <person name="Gargeya S."/>
            <person name="Fitzgerald M."/>
            <person name="Abouelleil A."/>
            <person name="Alvarado L."/>
            <person name="Berlin A.M."/>
            <person name="Chapman S.B."/>
            <person name="Dewar J."/>
            <person name="Goldberg J."/>
            <person name="Griggs A."/>
            <person name="Gujja S."/>
            <person name="Hansen M."/>
            <person name="Howarth C."/>
            <person name="Imamovic A."/>
            <person name="Larimer J."/>
            <person name="McCowan C."/>
            <person name="Murphy C."/>
            <person name="Pearson M."/>
            <person name="Priest M."/>
            <person name="Roberts A."/>
            <person name="Saif S."/>
            <person name="Shea T."/>
            <person name="Sykes S."/>
            <person name="Wortman J."/>
            <person name="Nusbaum C."/>
            <person name="Birren B."/>
        </authorList>
    </citation>
    <scope>NUCLEOTIDE SEQUENCE [LARGE SCALE GENOMIC DNA]</scope>
    <source>
        <strain evidence="2 3">CIP 110306</strain>
    </source>
</reference>